<evidence type="ECO:0000256" key="5">
    <source>
        <dbReference type="ARBA" id="ARBA00023118"/>
    </source>
</evidence>
<comment type="function">
    <text evidence="1">This subunit may be involved in monitoring complementarity of crRNA and target RNA.</text>
</comment>
<evidence type="ECO:0000256" key="6">
    <source>
        <dbReference type="ARBA" id="ARBA00031723"/>
    </source>
</evidence>
<evidence type="ECO:0000256" key="4">
    <source>
        <dbReference type="ARBA" id="ARBA00022884"/>
    </source>
</evidence>
<organism evidence="7">
    <name type="scientific">candidate division WOR-3 bacterium</name>
    <dbReference type="NCBI Taxonomy" id="2052148"/>
    <lineage>
        <taxon>Bacteria</taxon>
        <taxon>Bacteria division WOR-3</taxon>
    </lineage>
</organism>
<dbReference type="AlphaFoldDB" id="A0A7C6A852"/>
<dbReference type="Pfam" id="PF03750">
    <property type="entry name" value="Csm2_III-A"/>
    <property type="match status" value="1"/>
</dbReference>
<evidence type="ECO:0000256" key="1">
    <source>
        <dbReference type="ARBA" id="ARBA00003640"/>
    </source>
</evidence>
<reference evidence="7" key="1">
    <citation type="journal article" date="2020" name="mSystems">
        <title>Genome- and Community-Level Interaction Insights into Carbon Utilization and Element Cycling Functions of Hydrothermarchaeota in Hydrothermal Sediment.</title>
        <authorList>
            <person name="Zhou Z."/>
            <person name="Liu Y."/>
            <person name="Xu W."/>
            <person name="Pan J."/>
            <person name="Luo Z.H."/>
            <person name="Li M."/>
        </authorList>
    </citation>
    <scope>NUCLEOTIDE SEQUENCE [LARGE SCALE GENOMIC DNA]</scope>
    <source>
        <strain evidence="7">SpSt-876</strain>
    </source>
</reference>
<dbReference type="GO" id="GO:0051607">
    <property type="term" value="P:defense response to virus"/>
    <property type="evidence" value="ECO:0007669"/>
    <property type="project" value="UniProtKB-KW"/>
</dbReference>
<comment type="caution">
    <text evidence="7">The sequence shown here is derived from an EMBL/GenBank/DDBJ whole genome shotgun (WGS) entry which is preliminary data.</text>
</comment>
<accession>A0A7C6A852</accession>
<name>A0A7C6A852_UNCW3</name>
<keyword evidence="5" id="KW-0051">Antiviral defense</keyword>
<gene>
    <name evidence="7" type="primary">csm2</name>
    <name evidence="7" type="ORF">ENW73_01500</name>
</gene>
<protein>
    <recommendedName>
        <fullName evidence="3">CRISPR system Cms protein Csm2</fullName>
    </recommendedName>
    <alternativeName>
        <fullName evidence="6">CRISPR type III A-associated protein Csm2</fullName>
    </alternativeName>
</protein>
<keyword evidence="4" id="KW-0694">RNA-binding</keyword>
<sequence length="137" mass="16003">MQNPKEQNKPTKPDVNANKISEIIEKGNTERLNDIAKQLGKYYAFGRKEREKLSSAQIRNILDRIQRMKKFDKDQIQLLRPLLAYAAGKDRTTDEKLKHLQGILDPAITMVNDEKKFNNFKNFFEAIVAYHRYYGGD</sequence>
<evidence type="ECO:0000313" key="7">
    <source>
        <dbReference type="EMBL" id="HHS51528.1"/>
    </source>
</evidence>
<evidence type="ECO:0000256" key="3">
    <source>
        <dbReference type="ARBA" id="ARBA00016118"/>
    </source>
</evidence>
<comment type="similarity">
    <text evidence="2">Belongs to the CRISPR-associated Csm2 family.</text>
</comment>
<proteinExistence type="inferred from homology"/>
<dbReference type="NCBIfam" id="TIGR01870">
    <property type="entry name" value="cas_TM1810_Csm2"/>
    <property type="match status" value="1"/>
</dbReference>
<dbReference type="InterPro" id="IPR010149">
    <property type="entry name" value="CRISPR-assoc_prot_Csm2_III-A"/>
</dbReference>
<evidence type="ECO:0000256" key="2">
    <source>
        <dbReference type="ARBA" id="ARBA00006896"/>
    </source>
</evidence>
<dbReference type="GO" id="GO:0003723">
    <property type="term" value="F:RNA binding"/>
    <property type="evidence" value="ECO:0007669"/>
    <property type="project" value="UniProtKB-KW"/>
</dbReference>
<dbReference type="EMBL" id="DTLI01000033">
    <property type="protein sequence ID" value="HHS51528.1"/>
    <property type="molecule type" value="Genomic_DNA"/>
</dbReference>